<gene>
    <name evidence="1" type="ORF">SOCEGT47_054700</name>
</gene>
<reference evidence="1 2" key="1">
    <citation type="submission" date="2015-09" db="EMBL/GenBank/DDBJ databases">
        <title>Sorangium comparison.</title>
        <authorList>
            <person name="Zaburannyi N."/>
            <person name="Bunk B."/>
            <person name="Overmann J."/>
            <person name="Mueller R."/>
        </authorList>
    </citation>
    <scope>NUCLEOTIDE SEQUENCE [LARGE SCALE GENOMIC DNA]</scope>
    <source>
        <strain evidence="1 2">So ceGT47</strain>
    </source>
</reference>
<evidence type="ECO:0008006" key="3">
    <source>
        <dbReference type="Google" id="ProtNLM"/>
    </source>
</evidence>
<accession>A0A4P2Q6A8</accession>
<dbReference type="InterPro" id="IPR012347">
    <property type="entry name" value="Ferritin-like"/>
</dbReference>
<sequence>MKTETTAGMNRTGMDMSPIDAKEVVAGATVMPPSSAGDESAIANLLAHYARRDERVGTMPPPGTLKGAVKAAVQALKGEAPLVLLDKLGERLAFERAGSRLWKGVLAKLDALGSFEGGPTREEVERIYQDEAAHFLLVATMIRRLGADPTAETPLADVHGVASCGLIQVVTDPRTNLADALEAMLVAELTDNDAWDVLIELVQGLGDAQIVAQFQEARAAEARHLSLVRAWVKASVLARAHGDGRSMGMPAS</sequence>
<evidence type="ECO:0000313" key="2">
    <source>
        <dbReference type="Proteomes" id="UP000295781"/>
    </source>
</evidence>
<dbReference type="Gene3D" id="1.20.1260.10">
    <property type="match status" value="1"/>
</dbReference>
<dbReference type="Proteomes" id="UP000295781">
    <property type="component" value="Chromosome"/>
</dbReference>
<evidence type="ECO:0000313" key="1">
    <source>
        <dbReference type="EMBL" id="AUX24929.1"/>
    </source>
</evidence>
<dbReference type="CDD" id="cd00657">
    <property type="entry name" value="Ferritin_like"/>
    <property type="match status" value="1"/>
</dbReference>
<dbReference type="RefSeq" id="WP_129351525.1">
    <property type="nucleotide sequence ID" value="NZ_CP012670.1"/>
</dbReference>
<proteinExistence type="predicted"/>
<dbReference type="EMBL" id="CP012670">
    <property type="protein sequence ID" value="AUX24929.1"/>
    <property type="molecule type" value="Genomic_DNA"/>
</dbReference>
<name>A0A4P2Q6A8_SORCE</name>
<organism evidence="1 2">
    <name type="scientific">Sorangium cellulosum</name>
    <name type="common">Polyangium cellulosum</name>
    <dbReference type="NCBI Taxonomy" id="56"/>
    <lineage>
        <taxon>Bacteria</taxon>
        <taxon>Pseudomonadati</taxon>
        <taxon>Myxococcota</taxon>
        <taxon>Polyangia</taxon>
        <taxon>Polyangiales</taxon>
        <taxon>Polyangiaceae</taxon>
        <taxon>Sorangium</taxon>
    </lineage>
</organism>
<dbReference type="InterPro" id="IPR009078">
    <property type="entry name" value="Ferritin-like_SF"/>
</dbReference>
<dbReference type="OrthoDB" id="5291582at2"/>
<dbReference type="AlphaFoldDB" id="A0A4P2Q6A8"/>
<protein>
    <recommendedName>
        <fullName evidence="3">Ferritin/DPS protein domain-containing protein</fullName>
    </recommendedName>
</protein>
<dbReference type="SUPFAM" id="SSF47240">
    <property type="entry name" value="Ferritin-like"/>
    <property type="match status" value="1"/>
</dbReference>